<dbReference type="InterPro" id="IPR013525">
    <property type="entry name" value="ABC2_TM"/>
</dbReference>
<dbReference type="Proteomes" id="UP001208656">
    <property type="component" value="Unassembled WGS sequence"/>
</dbReference>
<organism evidence="8 9">
    <name type="scientific">Pallidibacillus thermolactis</name>
    <dbReference type="NCBI Taxonomy" id="251051"/>
    <lineage>
        <taxon>Bacteria</taxon>
        <taxon>Bacillati</taxon>
        <taxon>Bacillota</taxon>
        <taxon>Bacilli</taxon>
        <taxon>Bacillales</taxon>
        <taxon>Bacillaceae</taxon>
        <taxon>Pallidibacillus</taxon>
    </lineage>
</organism>
<feature type="transmembrane region" description="Helical" evidence="6">
    <location>
        <begin position="21"/>
        <end position="38"/>
    </location>
</feature>
<feature type="transmembrane region" description="Helical" evidence="6">
    <location>
        <begin position="230"/>
        <end position="251"/>
    </location>
</feature>
<sequence length="416" mass="46796">MDNFWTVFFSNYRTKIKSKSFLTFTILFTLIIIGLMFSDKIMNLFQPDSKPVGVVTSDNELKEIVSQMTEDQLISGGHEHEIMYFSNKKDAEEKLADDQLAYFLTIDRNTDRTLLVTFIAETDVHDEDVASVQSIFSQIQSYLMAQDIQLSDEEFLRVLSPAEIVVEKMSSNLKDEENHLSTGFLIILFISLNYILILSYATQLATAVATEKSSRVMELIISSISPTKYLFAKLLSTLFVGLTQVAVWLLVPYLLYKLNIINIDDSLSSFINLSSLDTEMIGLGIIFFVLGFLLYGSLACLFGSLMSRSEESSQAVMPLMILLLIGFYIGIFGLYNPSSTFITVTSHIPFFTPIIMLVRVGFLNISFLEIFISLLTLSLLTVATIFVTARVFKGGVFLYGKGSFKNIKKALDVHQN</sequence>
<reference evidence="8 9" key="1">
    <citation type="submission" date="2022-10" db="EMBL/GenBank/DDBJ databases">
        <title>Description of Fervidibacillus gen. nov. in the family Fervidibacillaceae fam. nov. with two species, Fervidibacillus albus sp. nov., and Fervidibacillus halotolerans sp. nov., isolated from tidal flat sediments.</title>
        <authorList>
            <person name="Kwon K.K."/>
            <person name="Yang S.-H."/>
        </authorList>
    </citation>
    <scope>NUCLEOTIDE SEQUENCE [LARGE SCALE GENOMIC DNA]</scope>
    <source>
        <strain evidence="8 9">DSM 23332</strain>
    </source>
</reference>
<keyword evidence="5 6" id="KW-0472">Membrane</keyword>
<evidence type="ECO:0000256" key="4">
    <source>
        <dbReference type="ARBA" id="ARBA00022989"/>
    </source>
</evidence>
<feature type="domain" description="ABC-2 type transporter transmembrane" evidence="7">
    <location>
        <begin position="19"/>
        <end position="388"/>
    </location>
</feature>
<protein>
    <submittedName>
        <fullName evidence="8">ABC transporter permease</fullName>
    </submittedName>
</protein>
<dbReference type="Pfam" id="PF12698">
    <property type="entry name" value="ABC2_membrane_3"/>
    <property type="match status" value="1"/>
</dbReference>
<evidence type="ECO:0000256" key="6">
    <source>
        <dbReference type="SAM" id="Phobius"/>
    </source>
</evidence>
<evidence type="ECO:0000256" key="3">
    <source>
        <dbReference type="ARBA" id="ARBA00022692"/>
    </source>
</evidence>
<keyword evidence="4 6" id="KW-1133">Transmembrane helix</keyword>
<feature type="transmembrane region" description="Helical" evidence="6">
    <location>
        <begin position="315"/>
        <end position="335"/>
    </location>
</feature>
<dbReference type="EMBL" id="JAOUSE010000006">
    <property type="protein sequence ID" value="MCU9593561.1"/>
    <property type="molecule type" value="Genomic_DNA"/>
</dbReference>
<evidence type="ECO:0000313" key="8">
    <source>
        <dbReference type="EMBL" id="MCU9593561.1"/>
    </source>
</evidence>
<dbReference type="PANTHER" id="PTHR30294:SF29">
    <property type="entry name" value="MULTIDRUG ABC TRANSPORTER PERMEASE YBHS-RELATED"/>
    <property type="match status" value="1"/>
</dbReference>
<evidence type="ECO:0000256" key="1">
    <source>
        <dbReference type="ARBA" id="ARBA00004651"/>
    </source>
</evidence>
<dbReference type="RefSeq" id="WP_263061074.1">
    <property type="nucleotide sequence ID" value="NZ_JAOUSE010000006.1"/>
</dbReference>
<dbReference type="PANTHER" id="PTHR30294">
    <property type="entry name" value="MEMBRANE COMPONENT OF ABC TRANSPORTER YHHJ-RELATED"/>
    <property type="match status" value="1"/>
</dbReference>
<evidence type="ECO:0000256" key="5">
    <source>
        <dbReference type="ARBA" id="ARBA00023136"/>
    </source>
</evidence>
<keyword evidence="9" id="KW-1185">Reference proteome</keyword>
<feature type="transmembrane region" description="Helical" evidence="6">
    <location>
        <begin position="184"/>
        <end position="209"/>
    </location>
</feature>
<dbReference type="InterPro" id="IPR051449">
    <property type="entry name" value="ABC-2_transporter_component"/>
</dbReference>
<proteinExistence type="predicted"/>
<comment type="subcellular location">
    <subcellularLocation>
        <location evidence="1">Cell membrane</location>
        <topology evidence="1">Multi-pass membrane protein</topology>
    </subcellularLocation>
</comment>
<evidence type="ECO:0000313" key="9">
    <source>
        <dbReference type="Proteomes" id="UP001208656"/>
    </source>
</evidence>
<name>A0ABT2WDL7_9BACI</name>
<gene>
    <name evidence="8" type="ORF">OEV82_03705</name>
</gene>
<feature type="transmembrane region" description="Helical" evidence="6">
    <location>
        <begin position="370"/>
        <end position="392"/>
    </location>
</feature>
<keyword evidence="2" id="KW-1003">Cell membrane</keyword>
<comment type="caution">
    <text evidence="8">The sequence shown here is derived from an EMBL/GenBank/DDBJ whole genome shotgun (WGS) entry which is preliminary data.</text>
</comment>
<feature type="transmembrane region" description="Helical" evidence="6">
    <location>
        <begin position="280"/>
        <end position="303"/>
    </location>
</feature>
<feature type="transmembrane region" description="Helical" evidence="6">
    <location>
        <begin position="341"/>
        <end position="358"/>
    </location>
</feature>
<evidence type="ECO:0000256" key="2">
    <source>
        <dbReference type="ARBA" id="ARBA00022475"/>
    </source>
</evidence>
<accession>A0ABT2WDL7</accession>
<evidence type="ECO:0000259" key="7">
    <source>
        <dbReference type="Pfam" id="PF12698"/>
    </source>
</evidence>
<keyword evidence="3 6" id="KW-0812">Transmembrane</keyword>